<evidence type="ECO:0000313" key="8">
    <source>
        <dbReference type="EMBL" id="OBZ66109.1"/>
    </source>
</evidence>
<dbReference type="GO" id="GO:0071949">
    <property type="term" value="F:FAD binding"/>
    <property type="evidence" value="ECO:0007669"/>
    <property type="project" value="InterPro"/>
</dbReference>
<dbReference type="AlphaFoldDB" id="A0A1C7LQA7"/>
<dbReference type="InterPro" id="IPR050493">
    <property type="entry name" value="FAD-dep_Monooxygenase_BioMet"/>
</dbReference>
<accession>A0A1C7LQA7</accession>
<keyword evidence="9" id="KW-1185">Reference proteome</keyword>
<evidence type="ECO:0000313" key="9">
    <source>
        <dbReference type="Proteomes" id="UP000092993"/>
    </source>
</evidence>
<keyword evidence="3" id="KW-0285">Flavoprotein</keyword>
<gene>
    <name evidence="8" type="primary">xlnD_3</name>
    <name evidence="8" type="ORF">A0H81_13983</name>
</gene>
<dbReference type="Pfam" id="PF01494">
    <property type="entry name" value="FAD_binding_3"/>
    <property type="match status" value="1"/>
</dbReference>
<keyword evidence="5" id="KW-0560">Oxidoreductase</keyword>
<dbReference type="PANTHER" id="PTHR13789:SF318">
    <property type="entry name" value="GERANYLGERANYL DIPHOSPHATE REDUCTASE"/>
    <property type="match status" value="1"/>
</dbReference>
<organism evidence="8 9">
    <name type="scientific">Grifola frondosa</name>
    <name type="common">Maitake</name>
    <name type="synonym">Polyporus frondosus</name>
    <dbReference type="NCBI Taxonomy" id="5627"/>
    <lineage>
        <taxon>Eukaryota</taxon>
        <taxon>Fungi</taxon>
        <taxon>Dikarya</taxon>
        <taxon>Basidiomycota</taxon>
        <taxon>Agaricomycotina</taxon>
        <taxon>Agaricomycetes</taxon>
        <taxon>Polyporales</taxon>
        <taxon>Grifolaceae</taxon>
        <taxon>Grifola</taxon>
    </lineage>
</organism>
<comment type="caution">
    <text evidence="8">The sequence shown here is derived from an EMBL/GenBank/DDBJ whole genome shotgun (WGS) entry which is preliminary data.</text>
</comment>
<sequence>MFSKSTGKSRSRDMLHTSEVVTHQTVSTPAQRPMAVAPGSRVECGAAYSLFTRARLVRAYLRGWQVASTNGIGRRSFPRRGVHTTGDGPCQTLSRPSHLQKTIPLARKAYFPPSSWTTSSLPAIMRAPDFLPIDFVVIGGGIAGLTSALALTRVGHKVTVLDDGTYDYTPLAGGCRISPNTTKIYYRWGLEEKLKKVAIKSEGVLYAQSMQIDSGSFIGSHDWEEEFLNETGGDFLLMHYSDLRIVLHDAAAEHGADLRSLSRVVSVNVDPERPSVTLESGEVLYADVLIGADGISGVCRPTVMRDAQQEDPLVFTDMMLYSVVIPDTVEIPDQDTAIHMKQTGKVLTWIGEDYGMMGFPLGGTPEFGLFVYAPCPGNCTIEKLEVGRARLKEVLKDCEPRLQALADLASSVASVPMYEKPHLNDWVHPNGRLLVIGEAAHPLPPGSLYALNMAAGDAAALGRIFAHLHRKNQIKSFLNAVQEIRQKRIEVVQKTANGNIFAVSLPPGIAEARDKSLRAKAAAGVKALGTSSTYLEMQKVVEDIFAYDPEDEADDWWIQWGLTQERATRVVTKGEAAININVSEDLERLSL</sequence>
<dbReference type="PANTHER" id="PTHR13789">
    <property type="entry name" value="MONOOXYGENASE"/>
    <property type="match status" value="1"/>
</dbReference>
<dbReference type="PRINTS" id="PR00420">
    <property type="entry name" value="RNGMNOXGNASE"/>
</dbReference>
<reference evidence="8 9" key="1">
    <citation type="submission" date="2016-03" db="EMBL/GenBank/DDBJ databases">
        <title>Whole genome sequencing of Grifola frondosa 9006-11.</title>
        <authorList>
            <person name="Min B."/>
            <person name="Park H."/>
            <person name="Kim J.-G."/>
            <person name="Cho H."/>
            <person name="Oh Y.-L."/>
            <person name="Kong W.-S."/>
            <person name="Choi I.-G."/>
        </authorList>
    </citation>
    <scope>NUCLEOTIDE SEQUENCE [LARGE SCALE GENOMIC DNA]</scope>
    <source>
        <strain evidence="8 9">9006-11</strain>
    </source>
</reference>
<dbReference type="Proteomes" id="UP000092993">
    <property type="component" value="Unassembled WGS sequence"/>
</dbReference>
<evidence type="ECO:0000256" key="3">
    <source>
        <dbReference type="ARBA" id="ARBA00022630"/>
    </source>
</evidence>
<dbReference type="OrthoDB" id="420606at2759"/>
<dbReference type="STRING" id="5627.A0A1C7LQA7"/>
<dbReference type="SUPFAM" id="SSF51905">
    <property type="entry name" value="FAD/NAD(P)-binding domain"/>
    <property type="match status" value="1"/>
</dbReference>
<keyword evidence="6" id="KW-0503">Monooxygenase</keyword>
<dbReference type="Gene3D" id="3.50.50.60">
    <property type="entry name" value="FAD/NAD(P)-binding domain"/>
    <property type="match status" value="1"/>
</dbReference>
<evidence type="ECO:0000256" key="1">
    <source>
        <dbReference type="ARBA" id="ARBA00001974"/>
    </source>
</evidence>
<dbReference type="InterPro" id="IPR002938">
    <property type="entry name" value="FAD-bd"/>
</dbReference>
<comment type="cofactor">
    <cofactor evidence="1">
        <name>FAD</name>
        <dbReference type="ChEBI" id="CHEBI:57692"/>
    </cofactor>
</comment>
<keyword evidence="4" id="KW-0274">FAD</keyword>
<comment type="similarity">
    <text evidence="2">Belongs to the paxM FAD-dependent monooxygenase family.</text>
</comment>
<protein>
    <submittedName>
        <fullName evidence="8">3-hydroxybenzoate 6-hydroxylase 1</fullName>
    </submittedName>
</protein>
<feature type="domain" description="FAD-binding" evidence="7">
    <location>
        <begin position="135"/>
        <end position="491"/>
    </location>
</feature>
<evidence type="ECO:0000256" key="6">
    <source>
        <dbReference type="ARBA" id="ARBA00023033"/>
    </source>
</evidence>
<dbReference type="OMA" id="FYRWGLE"/>
<evidence type="ECO:0000256" key="5">
    <source>
        <dbReference type="ARBA" id="ARBA00023002"/>
    </source>
</evidence>
<dbReference type="EMBL" id="LUGG01000033">
    <property type="protein sequence ID" value="OBZ66109.1"/>
    <property type="molecule type" value="Genomic_DNA"/>
</dbReference>
<dbReference type="InterPro" id="IPR036188">
    <property type="entry name" value="FAD/NAD-bd_sf"/>
</dbReference>
<proteinExistence type="inferred from homology"/>
<evidence type="ECO:0000256" key="2">
    <source>
        <dbReference type="ARBA" id="ARBA00007992"/>
    </source>
</evidence>
<evidence type="ECO:0000259" key="7">
    <source>
        <dbReference type="Pfam" id="PF01494"/>
    </source>
</evidence>
<name>A0A1C7LQA7_GRIFR</name>
<dbReference type="GO" id="GO:0004497">
    <property type="term" value="F:monooxygenase activity"/>
    <property type="evidence" value="ECO:0007669"/>
    <property type="project" value="UniProtKB-KW"/>
</dbReference>
<evidence type="ECO:0000256" key="4">
    <source>
        <dbReference type="ARBA" id="ARBA00022827"/>
    </source>
</evidence>